<dbReference type="RefSeq" id="WP_017762107.1">
    <property type="nucleotide sequence ID" value="NZ_QQAV01000004.1"/>
</dbReference>
<accession>A0A370FGP9</accession>
<dbReference type="AlphaFoldDB" id="A0A370FGP9"/>
<dbReference type="Proteomes" id="UP000255265">
    <property type="component" value="Unassembled WGS sequence"/>
</dbReference>
<dbReference type="OrthoDB" id="8859503at2"/>
<sequence length="96" mass="10720">MTDTPDPRFAAWMKAERDSYEAIHQLQQSTQGGRRVAEAEALARISALRREADRRLAELCRTEQAIARVDARAEAEIPRVPFTRPASGAAGLSYKH</sequence>
<protein>
    <submittedName>
        <fullName evidence="1">Uncharacterized protein</fullName>
    </submittedName>
</protein>
<comment type="caution">
    <text evidence="1">The sequence shown here is derived from an EMBL/GenBank/DDBJ whole genome shotgun (WGS) entry which is preliminary data.</text>
</comment>
<name>A0A370FGP9_9BURK</name>
<keyword evidence="2" id="KW-1185">Reference proteome</keyword>
<dbReference type="EMBL" id="QQAV01000004">
    <property type="protein sequence ID" value="RDI25133.1"/>
    <property type="molecule type" value="Genomic_DNA"/>
</dbReference>
<gene>
    <name evidence="1" type="ORF">DFR41_104189</name>
</gene>
<evidence type="ECO:0000313" key="2">
    <source>
        <dbReference type="Proteomes" id="UP000255265"/>
    </source>
</evidence>
<proteinExistence type="predicted"/>
<organism evidence="1 2">
    <name type="scientific">Pseudacidovorax intermedius</name>
    <dbReference type="NCBI Taxonomy" id="433924"/>
    <lineage>
        <taxon>Bacteria</taxon>
        <taxon>Pseudomonadati</taxon>
        <taxon>Pseudomonadota</taxon>
        <taxon>Betaproteobacteria</taxon>
        <taxon>Burkholderiales</taxon>
        <taxon>Comamonadaceae</taxon>
        <taxon>Pseudacidovorax</taxon>
    </lineage>
</organism>
<evidence type="ECO:0000313" key="1">
    <source>
        <dbReference type="EMBL" id="RDI25133.1"/>
    </source>
</evidence>
<reference evidence="1 2" key="1">
    <citation type="submission" date="2018-07" db="EMBL/GenBank/DDBJ databases">
        <title>Genomic Encyclopedia of Type Strains, Phase IV (KMG-IV): sequencing the most valuable type-strain genomes for metagenomic binning, comparative biology and taxonomic classification.</title>
        <authorList>
            <person name="Goeker M."/>
        </authorList>
    </citation>
    <scope>NUCLEOTIDE SEQUENCE [LARGE SCALE GENOMIC DNA]</scope>
    <source>
        <strain evidence="1 2">DSM 21352</strain>
    </source>
</reference>